<feature type="compositionally biased region" description="Basic and acidic residues" evidence="1">
    <location>
        <begin position="252"/>
        <end position="268"/>
    </location>
</feature>
<name>A0A369AMP6_9FIRM</name>
<dbReference type="RefSeq" id="WP_114299735.1">
    <property type="nucleotide sequence ID" value="NZ_QPJT01000034.1"/>
</dbReference>
<feature type="transmembrane region" description="Helical" evidence="2">
    <location>
        <begin position="276"/>
        <end position="300"/>
    </location>
</feature>
<dbReference type="Gene3D" id="2.60.200.20">
    <property type="match status" value="1"/>
</dbReference>
<keyword evidence="5" id="KW-1185">Reference proteome</keyword>
<comment type="caution">
    <text evidence="4">The sequence shown here is derived from an EMBL/GenBank/DDBJ whole genome shotgun (WGS) entry which is preliminary data.</text>
</comment>
<dbReference type="Pfam" id="PF00498">
    <property type="entry name" value="FHA"/>
    <property type="match status" value="1"/>
</dbReference>
<dbReference type="EMBL" id="QPJT01000034">
    <property type="protein sequence ID" value="RCX09598.1"/>
    <property type="molecule type" value="Genomic_DNA"/>
</dbReference>
<dbReference type="CDD" id="cd00060">
    <property type="entry name" value="FHA"/>
    <property type="match status" value="1"/>
</dbReference>
<proteinExistence type="predicted"/>
<keyword evidence="2" id="KW-1133">Transmembrane helix</keyword>
<dbReference type="SUPFAM" id="SSF49879">
    <property type="entry name" value="SMAD/FHA domain"/>
    <property type="match status" value="1"/>
</dbReference>
<sequence length="494" mass="54636">MMNLIEGRFKFGFESGGSSSYMVARILGNEAVKGYQLEMISYSPSSSMLPVHMRSKDNSCALYYDITSKITLSMFLERTRLGRNELIAILEGIAKAVLGSKEYLLQQNGFLMHEDYIYINTDTRQIFMAYLPVNIDVDISKSFKELIIRIITMLADIEEAAGDNYIQRILGCIKQESFSIKMFAALLTELRSGAAHGEAAQGEKRQAEKVREPESVQGDSERQSFWAGKEKGKKQKGSGGLFQIPPVPFSDLEAKPKNKEGVRTEPRESAQRAGTALVLSQTAIIAVLAVIFASGILNALNDGHTAATYAGLIMIAGAADFLIIRRILGKKDASGHGGEEEAVTPSAIENLRAEAEDIEVEMAENAAPPARENLLWQSNTVFLRGERNGEPYLLGCGEEGEERIRVTKNSFIIGRLKGQVDHVCVNNTIGKIHAQIVKRGSLFYIKDLNSRNGTFINGVRMTCNIEYELKDSDRVTLANSDYVFNVPGRKILKR</sequence>
<feature type="region of interest" description="Disordered" evidence="1">
    <location>
        <begin position="197"/>
        <end position="268"/>
    </location>
</feature>
<organism evidence="4 5">
    <name type="scientific">Anaerobacterium chartisolvens</name>
    <dbReference type="NCBI Taxonomy" id="1297424"/>
    <lineage>
        <taxon>Bacteria</taxon>
        <taxon>Bacillati</taxon>
        <taxon>Bacillota</taxon>
        <taxon>Clostridia</taxon>
        <taxon>Eubacteriales</taxon>
        <taxon>Oscillospiraceae</taxon>
        <taxon>Anaerobacterium</taxon>
    </lineage>
</organism>
<dbReference type="InterPro" id="IPR045962">
    <property type="entry name" value="DUF6382"/>
</dbReference>
<dbReference type="AlphaFoldDB" id="A0A369AMP6"/>
<gene>
    <name evidence="4" type="ORF">DFR58_1342</name>
</gene>
<dbReference type="SMART" id="SM00240">
    <property type="entry name" value="FHA"/>
    <property type="match status" value="1"/>
</dbReference>
<evidence type="ECO:0000259" key="3">
    <source>
        <dbReference type="PROSITE" id="PS50006"/>
    </source>
</evidence>
<dbReference type="InterPro" id="IPR008984">
    <property type="entry name" value="SMAD_FHA_dom_sf"/>
</dbReference>
<dbReference type="PROSITE" id="PS50006">
    <property type="entry name" value="FHA_DOMAIN"/>
    <property type="match status" value="1"/>
</dbReference>
<dbReference type="InterPro" id="IPR000253">
    <property type="entry name" value="FHA_dom"/>
</dbReference>
<feature type="compositionally biased region" description="Basic and acidic residues" evidence="1">
    <location>
        <begin position="201"/>
        <end position="222"/>
    </location>
</feature>
<reference evidence="4 5" key="1">
    <citation type="submission" date="2018-07" db="EMBL/GenBank/DDBJ databases">
        <title>Genomic Encyclopedia of Type Strains, Phase IV (KMG-IV): sequencing the most valuable type-strain genomes for metagenomic binning, comparative biology and taxonomic classification.</title>
        <authorList>
            <person name="Goeker M."/>
        </authorList>
    </citation>
    <scope>NUCLEOTIDE SEQUENCE [LARGE SCALE GENOMIC DNA]</scope>
    <source>
        <strain evidence="4 5">DSM 27016</strain>
    </source>
</reference>
<protein>
    <submittedName>
        <fullName evidence="4">FHA domain-containing protein</fullName>
    </submittedName>
</protein>
<evidence type="ECO:0000256" key="2">
    <source>
        <dbReference type="SAM" id="Phobius"/>
    </source>
</evidence>
<feature type="transmembrane region" description="Helical" evidence="2">
    <location>
        <begin position="306"/>
        <end position="324"/>
    </location>
</feature>
<keyword evidence="2" id="KW-0472">Membrane</keyword>
<accession>A0A369AMP6</accession>
<dbReference type="OrthoDB" id="9783862at2"/>
<dbReference type="Pfam" id="PF19909">
    <property type="entry name" value="DUF6382"/>
    <property type="match status" value="1"/>
</dbReference>
<keyword evidence="2" id="KW-0812">Transmembrane</keyword>
<evidence type="ECO:0000313" key="4">
    <source>
        <dbReference type="EMBL" id="RCX09598.1"/>
    </source>
</evidence>
<feature type="domain" description="FHA" evidence="3">
    <location>
        <begin position="411"/>
        <end position="461"/>
    </location>
</feature>
<dbReference type="Proteomes" id="UP000253034">
    <property type="component" value="Unassembled WGS sequence"/>
</dbReference>
<evidence type="ECO:0000256" key="1">
    <source>
        <dbReference type="SAM" id="MobiDB-lite"/>
    </source>
</evidence>
<evidence type="ECO:0000313" key="5">
    <source>
        <dbReference type="Proteomes" id="UP000253034"/>
    </source>
</evidence>